<dbReference type="Gene3D" id="2.70.70.10">
    <property type="entry name" value="Glucose Permease (Domain IIA)"/>
    <property type="match status" value="1"/>
</dbReference>
<dbReference type="AlphaFoldDB" id="A0A511B5R6"/>
<keyword evidence="1" id="KW-0175">Coiled coil</keyword>
<protein>
    <submittedName>
        <fullName evidence="4">Membrane protein</fullName>
    </submittedName>
</protein>
<name>A0A511B5R6_9PROT</name>
<feature type="region of interest" description="Disordered" evidence="2">
    <location>
        <begin position="74"/>
        <end position="101"/>
    </location>
</feature>
<keyword evidence="5" id="KW-1185">Reference proteome</keyword>
<sequence>MKAPDSRFLLPVLLILSPVRATAHPASRHIHQTAKPAKKPASVHPSDGQKALARAQAARRALEKRQADEAAKLHAKQLASAQAETKARQDSARTRAFTTQTHTAQSAVDTTRTRITALRTSIAELMDRQASVEADIKRQNAALQPLLPIAARLSIAPDVALLASPETASESVTALSILGGFSRLTRQRAQTLQSREDELQTISAKLKDRQSKLADLLAQQTLERNAAAARTRVAARKEAVAEQDAEQARKAVAEATQSAAELSSEIEGLVRQEAQARAQLEKEAAALIRQHQLERARHVRSQASALTSTGDGVSTTGSHAPVSGHIAIRWGQTTEAGPSTGITYVAVPSSSVQAPCTGRVEFAAPFRSFGQMLILNCGRNYRFVLSGLGQLSVSGGESIRKAATLGQMPPTSAMLFVQLRHGTQVISPAPFL</sequence>
<feature type="region of interest" description="Disordered" evidence="2">
    <location>
        <begin position="26"/>
        <end position="50"/>
    </location>
</feature>
<feature type="domain" description="M23ase beta-sheet core" evidence="3">
    <location>
        <begin position="339"/>
        <end position="424"/>
    </location>
</feature>
<evidence type="ECO:0000259" key="3">
    <source>
        <dbReference type="Pfam" id="PF01551"/>
    </source>
</evidence>
<dbReference type="RefSeq" id="WP_146859757.1">
    <property type="nucleotide sequence ID" value="NZ_BARK01000005.1"/>
</dbReference>
<evidence type="ECO:0000256" key="2">
    <source>
        <dbReference type="SAM" id="MobiDB-lite"/>
    </source>
</evidence>
<evidence type="ECO:0000313" key="4">
    <source>
        <dbReference type="EMBL" id="GEK95776.1"/>
    </source>
</evidence>
<evidence type="ECO:0000256" key="1">
    <source>
        <dbReference type="SAM" id="Coils"/>
    </source>
</evidence>
<dbReference type="EMBL" id="BJVA01000004">
    <property type="protein sequence ID" value="GEK95776.1"/>
    <property type="molecule type" value="Genomic_DNA"/>
</dbReference>
<dbReference type="Proteomes" id="UP000321079">
    <property type="component" value="Unassembled WGS sequence"/>
</dbReference>
<feature type="region of interest" description="Disordered" evidence="2">
    <location>
        <begin position="300"/>
        <end position="321"/>
    </location>
</feature>
<dbReference type="InterPro" id="IPR011055">
    <property type="entry name" value="Dup_hybrid_motif"/>
</dbReference>
<proteinExistence type="predicted"/>
<gene>
    <name evidence="4" type="ORF">GKA01_09730</name>
</gene>
<dbReference type="OrthoDB" id="9809144at2"/>
<accession>A0A511B5R6</accession>
<comment type="caution">
    <text evidence="4">The sequence shown here is derived from an EMBL/GenBank/DDBJ whole genome shotgun (WGS) entry which is preliminary data.</text>
</comment>
<organism evidence="4 5">
    <name type="scientific">Gluconobacter kanchanaburiensis NBRC 103587</name>
    <dbReference type="NCBI Taxonomy" id="1307948"/>
    <lineage>
        <taxon>Bacteria</taxon>
        <taxon>Pseudomonadati</taxon>
        <taxon>Pseudomonadota</taxon>
        <taxon>Alphaproteobacteria</taxon>
        <taxon>Acetobacterales</taxon>
        <taxon>Acetobacteraceae</taxon>
        <taxon>Gluconobacter</taxon>
    </lineage>
</organism>
<feature type="coiled-coil region" evidence="1">
    <location>
        <begin position="238"/>
        <end position="297"/>
    </location>
</feature>
<dbReference type="SUPFAM" id="SSF51261">
    <property type="entry name" value="Duplicated hybrid motif"/>
    <property type="match status" value="1"/>
</dbReference>
<reference evidence="4 5" key="1">
    <citation type="submission" date="2019-07" db="EMBL/GenBank/DDBJ databases">
        <title>Whole genome shotgun sequence of Gluconobacter kanchanaburiensis NBRC 103587.</title>
        <authorList>
            <person name="Hosoyama A."/>
            <person name="Uohara A."/>
            <person name="Ohji S."/>
            <person name="Ichikawa N."/>
        </authorList>
    </citation>
    <scope>NUCLEOTIDE SEQUENCE [LARGE SCALE GENOMIC DNA]</scope>
    <source>
        <strain evidence="4 5">NBRC 103587</strain>
    </source>
</reference>
<feature type="compositionally biased region" description="Low complexity" evidence="2">
    <location>
        <begin position="307"/>
        <end position="318"/>
    </location>
</feature>
<dbReference type="Pfam" id="PF01551">
    <property type="entry name" value="Peptidase_M23"/>
    <property type="match status" value="1"/>
</dbReference>
<dbReference type="InterPro" id="IPR016047">
    <property type="entry name" value="M23ase_b-sheet_dom"/>
</dbReference>
<evidence type="ECO:0000313" key="5">
    <source>
        <dbReference type="Proteomes" id="UP000321079"/>
    </source>
</evidence>
<feature type="compositionally biased region" description="Basic residues" evidence="2">
    <location>
        <begin position="26"/>
        <end position="38"/>
    </location>
</feature>